<keyword evidence="6" id="KW-1185">Reference proteome</keyword>
<evidence type="ECO:0000256" key="1">
    <source>
        <dbReference type="ARBA" id="ARBA00022676"/>
    </source>
</evidence>
<dbReference type="Pfam" id="PF05045">
    <property type="entry name" value="RgpF"/>
    <property type="match status" value="1"/>
</dbReference>
<dbReference type="Gene3D" id="3.40.50.2000">
    <property type="entry name" value="Glycogen Phosphorylase B"/>
    <property type="match status" value="1"/>
</dbReference>
<proteinExistence type="predicted"/>
<dbReference type="Proteomes" id="UP000433577">
    <property type="component" value="Chromosome 1"/>
</dbReference>
<evidence type="ECO:0000313" key="6">
    <source>
        <dbReference type="Proteomes" id="UP000433577"/>
    </source>
</evidence>
<dbReference type="PANTHER" id="PTHR12526">
    <property type="entry name" value="GLYCOSYLTRANSFERASE"/>
    <property type="match status" value="1"/>
</dbReference>
<feature type="coiled-coil region" evidence="3">
    <location>
        <begin position="305"/>
        <end position="424"/>
    </location>
</feature>
<reference evidence="5 6" key="1">
    <citation type="submission" date="2019-12" db="EMBL/GenBank/DDBJ databases">
        <title>Paraburkholderia acidiphila 7Q-K02 sp. nov and Paraburkholderia acidisoli DHF22 sp. nov., two strains isolated from forest soil.</title>
        <authorList>
            <person name="Gao Z."/>
            <person name="Qiu L."/>
        </authorList>
    </citation>
    <scope>NUCLEOTIDE SEQUENCE [LARGE SCALE GENOMIC DNA]</scope>
    <source>
        <strain evidence="5 6">DHF22</strain>
    </source>
</reference>
<sequence>MNLPEQHRILILVAGPPRGGNKELASLLRLVTASPDSGALDDVSVGSNAGESEVFQRHMFAALDSSWDDPRPIPAIRFERTAESATFPRAVQTLLVETARGGTQVVEQAGLARTLPLWYKAAQLLHSDTLTVIALRHPEDTLTSCWLRDALARPLALAVWLDALLSAELASRGRPRVWVRHHDLLADWQAPLRAIATRLDVPFPPIDEAKHAMAARVLLGARSRASDAFEPHGDDKLGELASRAWRAALALVRNPDDRAAQEALDAVRAELSQAVGSAVDTDADRRLESNLERISEALNERDSILRESSARYEAEHQRVEDVEREAHSLRDEVASRAKHVAQLEQHVGQLQGDLHRKQESLADVEREVARLRLENVAMSDDTRRANEALLKLRSDQASGEDARGRELSRALREASVQLADARAQVQLVYSSMSWRVSAPLRVIGRALPADLRSGLSRTARFGWRTLTPWRNAQRRILAQRSALDARAVETVAEPVKQESPNSAAINPPARVGAPKASPEQLRLAQVIRHSEYFDEARYDALSGASASGIEPALHYVLYGEAQGLAPSDRFDPGYYGDRYPDIVAWGGNRLGHYIERGRTEGRDGMSLTATIPMPVDNIDPARPTVAVVVHEASRTGAPILGWNIVRVLKQRFNVVAVVLRPGGALESSFAEVANVVVGSVAGEKKVDLFNAIDGFHFGARLAEVYGLRYVIANSVETRSLVPGLADRGVPTVALVHEFSGYTKPVGSLQALYEHAAEVVFPADIVRRSSEADYPILRLRHAHVLPQGPSEVPKAAVKKTKTASASKVVDVRARLRPPGAEEALLVVGMGFVDWRKGVDLFVGALTSLVGRYPRANVRFVWVGHGFKVSDALDIASYLAEQVERSGVGNRFAFVDAVENVEDIYEQADVLFLSSRLDPLPNVSIDAALRGIPVVCFADASGTAEILAASETTRSLVVPHLDAGAAADVIARLAEDRNQLQALGDAVQTLARERFDMERYVQSIDALGSGARSAMEQAEADVQTILESGAFDAPQFLGASASQVPLERAVRRYVAQAAKLDYAALPVSGAYTRRPAAGFNPYTYGRAGVAAGERERGEPFARWLRSGKPAGAWAHPVIRVDASAEDAKTKRPATALKVALHAHIFYTELVSELLDAVAANAQPCRLILTTDSLEKAAEINLLTERYGVPADVKVVANRGRDVGPFLKVLSEIGDQYDVIGHVHGKRSLTTENVASDFGERWRTFLWQHLIGDSAPMIDHVMHAFADDSRLGLVFPEDPHLIGWEENTEVAAELAAKMGWQSPLPATLDFPVGTMFWARPQALRDLLALGLSDEDYPEEPVPTDGTILHAIERLIPCAVVHAGYGIATTYLPEFTR</sequence>
<dbReference type="PANTHER" id="PTHR12526:SF629">
    <property type="entry name" value="TEICHURONIC ACID BIOSYNTHESIS GLYCOSYLTRANSFERASE TUAH-RELATED"/>
    <property type="match status" value="1"/>
</dbReference>
<protein>
    <submittedName>
        <fullName evidence="5">Glycosyltransferase</fullName>
    </submittedName>
</protein>
<dbReference type="Pfam" id="PF13692">
    <property type="entry name" value="Glyco_trans_1_4"/>
    <property type="match status" value="1"/>
</dbReference>
<keyword evidence="2 5" id="KW-0808">Transferase</keyword>
<evidence type="ECO:0000256" key="4">
    <source>
        <dbReference type="SAM" id="MobiDB-lite"/>
    </source>
</evidence>
<gene>
    <name evidence="5" type="ORF">FAZ98_03100</name>
</gene>
<dbReference type="InterPro" id="IPR007739">
    <property type="entry name" value="RgpF"/>
</dbReference>
<feature type="region of interest" description="Disordered" evidence="4">
    <location>
        <begin position="492"/>
        <end position="517"/>
    </location>
</feature>
<dbReference type="SUPFAM" id="SSF52540">
    <property type="entry name" value="P-loop containing nucleoside triphosphate hydrolases"/>
    <property type="match status" value="1"/>
</dbReference>
<name>A0A7Z2JEC2_9BURK</name>
<dbReference type="Gene3D" id="3.40.50.300">
    <property type="entry name" value="P-loop containing nucleotide triphosphate hydrolases"/>
    <property type="match status" value="1"/>
</dbReference>
<evidence type="ECO:0000313" key="5">
    <source>
        <dbReference type="EMBL" id="QGZ60803.1"/>
    </source>
</evidence>
<accession>A0A7Z2JEC2</accession>
<keyword evidence="3" id="KW-0175">Coiled coil</keyword>
<dbReference type="InterPro" id="IPR027417">
    <property type="entry name" value="P-loop_NTPase"/>
</dbReference>
<keyword evidence="1" id="KW-0328">Glycosyltransferase</keyword>
<dbReference type="GO" id="GO:0016757">
    <property type="term" value="F:glycosyltransferase activity"/>
    <property type="evidence" value="ECO:0007669"/>
    <property type="project" value="UniProtKB-KW"/>
</dbReference>
<dbReference type="EMBL" id="CP046913">
    <property type="protein sequence ID" value="QGZ60803.1"/>
    <property type="molecule type" value="Genomic_DNA"/>
</dbReference>
<dbReference type="CDD" id="cd03801">
    <property type="entry name" value="GT4_PimA-like"/>
    <property type="match status" value="1"/>
</dbReference>
<evidence type="ECO:0000256" key="2">
    <source>
        <dbReference type="ARBA" id="ARBA00022679"/>
    </source>
</evidence>
<dbReference type="KEGG" id="pacs:FAZ98_03100"/>
<dbReference type="SUPFAM" id="SSF53756">
    <property type="entry name" value="UDP-Glycosyltransferase/glycogen phosphorylase"/>
    <property type="match status" value="1"/>
</dbReference>
<organism evidence="5 6">
    <name type="scientific">Paraburkholderia acidisoli</name>
    <dbReference type="NCBI Taxonomy" id="2571748"/>
    <lineage>
        <taxon>Bacteria</taxon>
        <taxon>Pseudomonadati</taxon>
        <taxon>Pseudomonadota</taxon>
        <taxon>Betaproteobacteria</taxon>
        <taxon>Burkholderiales</taxon>
        <taxon>Burkholderiaceae</taxon>
        <taxon>Paraburkholderia</taxon>
    </lineage>
</organism>
<evidence type="ECO:0000256" key="3">
    <source>
        <dbReference type="SAM" id="Coils"/>
    </source>
</evidence>